<dbReference type="EMBL" id="WHVB01000007">
    <property type="protein sequence ID" value="KAF8480999.1"/>
    <property type="molecule type" value="Genomic_DNA"/>
</dbReference>
<dbReference type="InterPro" id="IPR038192">
    <property type="entry name" value="CSTF_C_sf"/>
</dbReference>
<dbReference type="AlphaFoldDB" id="A0A9P5TA56"/>
<dbReference type="InterPro" id="IPR025742">
    <property type="entry name" value="CSTF2_hinge"/>
</dbReference>
<reference evidence="3" key="1">
    <citation type="submission" date="2019-10" db="EMBL/GenBank/DDBJ databases">
        <authorList>
            <consortium name="DOE Joint Genome Institute"/>
            <person name="Kuo A."/>
            <person name="Miyauchi S."/>
            <person name="Kiss E."/>
            <person name="Drula E."/>
            <person name="Kohler A."/>
            <person name="Sanchez-Garcia M."/>
            <person name="Andreopoulos B."/>
            <person name="Barry K.W."/>
            <person name="Bonito G."/>
            <person name="Buee M."/>
            <person name="Carver A."/>
            <person name="Chen C."/>
            <person name="Cichocki N."/>
            <person name="Clum A."/>
            <person name="Culley D."/>
            <person name="Crous P.W."/>
            <person name="Fauchery L."/>
            <person name="Girlanda M."/>
            <person name="Hayes R."/>
            <person name="Keri Z."/>
            <person name="LaButti K."/>
            <person name="Lipzen A."/>
            <person name="Lombard V."/>
            <person name="Magnuson J."/>
            <person name="Maillard F."/>
            <person name="Morin E."/>
            <person name="Murat C."/>
            <person name="Nolan M."/>
            <person name="Ohm R."/>
            <person name="Pangilinan J."/>
            <person name="Pereira M."/>
            <person name="Perotto S."/>
            <person name="Peter M."/>
            <person name="Riley R."/>
            <person name="Sitrit Y."/>
            <person name="Stielow B."/>
            <person name="Szollosi G."/>
            <person name="Zifcakova L."/>
            <person name="Stursova M."/>
            <person name="Spatafora J.W."/>
            <person name="Tedersoo L."/>
            <person name="Vaario L.-M."/>
            <person name="Yamada A."/>
            <person name="Yan M."/>
            <person name="Wang P."/>
            <person name="Xu J."/>
            <person name="Bruns T."/>
            <person name="Baldrian P."/>
            <person name="Vilgalys R."/>
            <person name="Henrissat B."/>
            <person name="Grigoriev I.V."/>
            <person name="Hibbett D."/>
            <person name="Nagy L.G."/>
            <person name="Martin F.M."/>
        </authorList>
    </citation>
    <scope>NUCLEOTIDE SEQUENCE</scope>
    <source>
        <strain evidence="3">Prilba</strain>
    </source>
</reference>
<feature type="compositionally biased region" description="Polar residues" evidence="1">
    <location>
        <begin position="92"/>
        <end position="102"/>
    </location>
</feature>
<proteinExistence type="predicted"/>
<feature type="domain" description="Cleavage stimulation factor subunit 2 hinge" evidence="2">
    <location>
        <begin position="6"/>
        <end position="67"/>
    </location>
</feature>
<organism evidence="3 4">
    <name type="scientific">Russula ochroleuca</name>
    <dbReference type="NCBI Taxonomy" id="152965"/>
    <lineage>
        <taxon>Eukaryota</taxon>
        <taxon>Fungi</taxon>
        <taxon>Dikarya</taxon>
        <taxon>Basidiomycota</taxon>
        <taxon>Agaricomycotina</taxon>
        <taxon>Agaricomycetes</taxon>
        <taxon>Russulales</taxon>
        <taxon>Russulaceae</taxon>
        <taxon>Russula</taxon>
    </lineage>
</organism>
<dbReference type="GO" id="GO:0005847">
    <property type="term" value="C:mRNA cleavage and polyadenylation specificity factor complex"/>
    <property type="evidence" value="ECO:0007669"/>
    <property type="project" value="TreeGrafter"/>
</dbReference>
<dbReference type="Pfam" id="PF14327">
    <property type="entry name" value="CSTF2_hinge"/>
    <property type="match status" value="1"/>
</dbReference>
<evidence type="ECO:0000313" key="3">
    <source>
        <dbReference type="EMBL" id="KAF8480999.1"/>
    </source>
</evidence>
<sequence>MSSTIQLPEDQLIELLLELKASNALLLLRTTPDQAKAILNSQPQIAYALVALMVKIGIIDIPIFQQTLATFAPRQNGLQAPSATAVPPHLPAQSSRTGTPQFATPPPGVYGMGAPRAGPTGYPSSYAAGSGGTPVPVGHYNAPPVPQTTNPNIPAALAAIPENQREVVLKLVNMRPEEIAMLPPTERTSVIQLRASLGIH</sequence>
<feature type="region of interest" description="Disordered" evidence="1">
    <location>
        <begin position="80"/>
        <end position="104"/>
    </location>
</feature>
<dbReference type="PANTHER" id="PTHR45735:SF2">
    <property type="entry name" value="CLEAVAGE STIMULATION FACTOR SUBUNIT 2"/>
    <property type="match status" value="1"/>
</dbReference>
<evidence type="ECO:0000259" key="2">
    <source>
        <dbReference type="Pfam" id="PF14327"/>
    </source>
</evidence>
<protein>
    <recommendedName>
        <fullName evidence="2">Cleavage stimulation factor subunit 2 hinge domain-containing protein</fullName>
    </recommendedName>
</protein>
<keyword evidence="4" id="KW-1185">Reference proteome</keyword>
<evidence type="ECO:0000313" key="4">
    <source>
        <dbReference type="Proteomes" id="UP000759537"/>
    </source>
</evidence>
<dbReference type="OrthoDB" id="272703at2759"/>
<comment type="caution">
    <text evidence="3">The sequence shown here is derived from an EMBL/GenBank/DDBJ whole genome shotgun (WGS) entry which is preliminary data.</text>
</comment>
<name>A0A9P5TA56_9AGAM</name>
<reference evidence="3" key="2">
    <citation type="journal article" date="2020" name="Nat. Commun.">
        <title>Large-scale genome sequencing of mycorrhizal fungi provides insights into the early evolution of symbiotic traits.</title>
        <authorList>
            <person name="Miyauchi S."/>
            <person name="Kiss E."/>
            <person name="Kuo A."/>
            <person name="Drula E."/>
            <person name="Kohler A."/>
            <person name="Sanchez-Garcia M."/>
            <person name="Morin E."/>
            <person name="Andreopoulos B."/>
            <person name="Barry K.W."/>
            <person name="Bonito G."/>
            <person name="Buee M."/>
            <person name="Carver A."/>
            <person name="Chen C."/>
            <person name="Cichocki N."/>
            <person name="Clum A."/>
            <person name="Culley D."/>
            <person name="Crous P.W."/>
            <person name="Fauchery L."/>
            <person name="Girlanda M."/>
            <person name="Hayes R.D."/>
            <person name="Keri Z."/>
            <person name="LaButti K."/>
            <person name="Lipzen A."/>
            <person name="Lombard V."/>
            <person name="Magnuson J."/>
            <person name="Maillard F."/>
            <person name="Murat C."/>
            <person name="Nolan M."/>
            <person name="Ohm R.A."/>
            <person name="Pangilinan J."/>
            <person name="Pereira M.F."/>
            <person name="Perotto S."/>
            <person name="Peter M."/>
            <person name="Pfister S."/>
            <person name="Riley R."/>
            <person name="Sitrit Y."/>
            <person name="Stielow J.B."/>
            <person name="Szollosi G."/>
            <person name="Zifcakova L."/>
            <person name="Stursova M."/>
            <person name="Spatafora J.W."/>
            <person name="Tedersoo L."/>
            <person name="Vaario L.M."/>
            <person name="Yamada A."/>
            <person name="Yan M."/>
            <person name="Wang P."/>
            <person name="Xu J."/>
            <person name="Bruns T."/>
            <person name="Baldrian P."/>
            <person name="Vilgalys R."/>
            <person name="Dunand C."/>
            <person name="Henrissat B."/>
            <person name="Grigoriev I.V."/>
            <person name="Hibbett D."/>
            <person name="Nagy L.G."/>
            <person name="Martin F.M."/>
        </authorList>
    </citation>
    <scope>NUCLEOTIDE SEQUENCE</scope>
    <source>
        <strain evidence="3">Prilba</strain>
    </source>
</reference>
<dbReference type="Gene3D" id="1.10.20.70">
    <property type="entry name" value="Transcription termination and cleavage factor, C-terminal domain"/>
    <property type="match status" value="1"/>
</dbReference>
<evidence type="ECO:0000256" key="1">
    <source>
        <dbReference type="SAM" id="MobiDB-lite"/>
    </source>
</evidence>
<dbReference type="Proteomes" id="UP000759537">
    <property type="component" value="Unassembled WGS sequence"/>
</dbReference>
<dbReference type="PANTHER" id="PTHR45735">
    <property type="entry name" value="CLEAVAGE STIMULATION FACTOR SUBUNIT 2"/>
    <property type="match status" value="1"/>
</dbReference>
<gene>
    <name evidence="3" type="ORF">DFH94DRAFT_692061</name>
</gene>
<dbReference type="GO" id="GO:0003729">
    <property type="term" value="F:mRNA binding"/>
    <property type="evidence" value="ECO:0007669"/>
    <property type="project" value="TreeGrafter"/>
</dbReference>
<accession>A0A9P5TA56</accession>